<dbReference type="EMBL" id="OZ034821">
    <property type="protein sequence ID" value="CAL1406132.1"/>
    <property type="molecule type" value="Genomic_DNA"/>
</dbReference>
<accession>A0AAV2G7H8</accession>
<name>A0AAV2G7H8_9ROSI</name>
<proteinExistence type="predicted"/>
<sequence>MANDGRAEVVMSIISGENSQMPDEAAVDDDYGSGDEPFFLSLNPLVVNPRAENVQRLNKFFVVSCLLAIFLDPLFFFLLAVNQVRTSDSSPPIIILAYSQSTLRFLCLFK</sequence>
<evidence type="ECO:0000313" key="3">
    <source>
        <dbReference type="Proteomes" id="UP001497516"/>
    </source>
</evidence>
<feature type="transmembrane region" description="Helical" evidence="1">
    <location>
        <begin position="60"/>
        <end position="81"/>
    </location>
</feature>
<reference evidence="2 3" key="1">
    <citation type="submission" date="2024-04" db="EMBL/GenBank/DDBJ databases">
        <authorList>
            <person name="Fracassetti M."/>
        </authorList>
    </citation>
    <scope>NUCLEOTIDE SEQUENCE [LARGE SCALE GENOMIC DNA]</scope>
</reference>
<keyword evidence="3" id="KW-1185">Reference proteome</keyword>
<dbReference type="Proteomes" id="UP001497516">
    <property type="component" value="Chromosome 8"/>
</dbReference>
<gene>
    <name evidence="2" type="ORF">LTRI10_LOCUS45879</name>
</gene>
<keyword evidence="1" id="KW-0472">Membrane</keyword>
<dbReference type="AlphaFoldDB" id="A0AAV2G7H8"/>
<evidence type="ECO:0000256" key="1">
    <source>
        <dbReference type="SAM" id="Phobius"/>
    </source>
</evidence>
<organism evidence="2 3">
    <name type="scientific">Linum trigynum</name>
    <dbReference type="NCBI Taxonomy" id="586398"/>
    <lineage>
        <taxon>Eukaryota</taxon>
        <taxon>Viridiplantae</taxon>
        <taxon>Streptophyta</taxon>
        <taxon>Embryophyta</taxon>
        <taxon>Tracheophyta</taxon>
        <taxon>Spermatophyta</taxon>
        <taxon>Magnoliopsida</taxon>
        <taxon>eudicotyledons</taxon>
        <taxon>Gunneridae</taxon>
        <taxon>Pentapetalae</taxon>
        <taxon>rosids</taxon>
        <taxon>fabids</taxon>
        <taxon>Malpighiales</taxon>
        <taxon>Linaceae</taxon>
        <taxon>Linum</taxon>
    </lineage>
</organism>
<evidence type="ECO:0000313" key="2">
    <source>
        <dbReference type="EMBL" id="CAL1406132.1"/>
    </source>
</evidence>
<keyword evidence="1" id="KW-1133">Transmembrane helix</keyword>
<protein>
    <submittedName>
        <fullName evidence="2">Uncharacterized protein</fullName>
    </submittedName>
</protein>
<keyword evidence="1" id="KW-0812">Transmembrane</keyword>